<dbReference type="EMBL" id="OQ749652">
    <property type="protein sequence ID" value="WIC39676.1"/>
    <property type="molecule type" value="Genomic_DNA"/>
</dbReference>
<dbReference type="InterPro" id="IPR012816">
    <property type="entry name" value="NADAR"/>
</dbReference>
<accession>A0AAF0LTZ5</accession>
<feature type="domain" description="NADAR" evidence="1">
    <location>
        <begin position="6"/>
        <end position="145"/>
    </location>
</feature>
<name>A0AAF0LTZ5_9CAUD</name>
<reference evidence="2" key="1">
    <citation type="submission" date="2023-04" db="EMBL/GenBank/DDBJ databases">
        <title>Bacteriophage Phass-1 Discovered in the Human Gut Virome - the Founding Member of the Proposed New Family Phassviridae.</title>
        <authorList>
            <person name="Tikunov A.Y."/>
            <person name="Morozova V.V."/>
            <person name="Chechushkov A.V."/>
            <person name="Tikunova N.V."/>
        </authorList>
    </citation>
    <scope>NUCLEOTIDE SEQUENCE</scope>
</reference>
<dbReference type="Gene3D" id="1.10.357.40">
    <property type="entry name" value="YbiA-like"/>
    <property type="match status" value="1"/>
</dbReference>
<dbReference type="Pfam" id="PF08719">
    <property type="entry name" value="NADAR"/>
    <property type="match status" value="1"/>
</dbReference>
<dbReference type="NCBIfam" id="TIGR02464">
    <property type="entry name" value="ribofla_fusion"/>
    <property type="match status" value="1"/>
</dbReference>
<dbReference type="SUPFAM" id="SSF143990">
    <property type="entry name" value="YbiA-like"/>
    <property type="match status" value="1"/>
</dbReference>
<dbReference type="CDD" id="cd15457">
    <property type="entry name" value="NADAR"/>
    <property type="match status" value="1"/>
</dbReference>
<dbReference type="Proteomes" id="UP001237988">
    <property type="component" value="Segment"/>
</dbReference>
<evidence type="ECO:0000313" key="2">
    <source>
        <dbReference type="EMBL" id="WIC39676.1"/>
    </source>
</evidence>
<proteinExistence type="predicted"/>
<dbReference type="InterPro" id="IPR037238">
    <property type="entry name" value="YbiA-like_sf"/>
</dbReference>
<sequence>MISSFDKEYAFLSNFYICPVEYEGVVYPSAEAAFQAAKTLDPVIREEFSILSPSQAKRKGRHLELRPHWEEIKRNVMLSIVRNKFKQNKDLAAKLLETDPEYLEEGNTWHDNTWGVCKCSRCQARDQVGLNWLGKALMKVREELRVE</sequence>
<evidence type="ECO:0000313" key="3">
    <source>
        <dbReference type="Proteomes" id="UP001237988"/>
    </source>
</evidence>
<protein>
    <recommendedName>
        <fullName evidence="1">NADAR domain-containing protein</fullName>
    </recommendedName>
</protein>
<evidence type="ECO:0000259" key="1">
    <source>
        <dbReference type="Pfam" id="PF08719"/>
    </source>
</evidence>
<organism evidence="2 3">
    <name type="scientific">Phage Phass-1</name>
    <dbReference type="NCBI Taxonomy" id="3043662"/>
    <lineage>
        <taxon>Viruses</taxon>
        <taxon>Duplodnaviria</taxon>
        <taxon>Heunggongvirae</taxon>
        <taxon>Uroviricota</taxon>
        <taxon>Caudoviricetes</taxon>
        <taxon>Caudoviricetes code 15 clade</taxon>
    </lineage>
</organism>